<protein>
    <submittedName>
        <fullName evidence="2">Uncharacterized protein</fullName>
    </submittedName>
</protein>
<dbReference type="AlphaFoldDB" id="A0A021VPF0"/>
<dbReference type="Proteomes" id="UP000019753">
    <property type="component" value="Unassembled WGS sequence"/>
</dbReference>
<reference evidence="2 3" key="1">
    <citation type="submission" date="2014-01" db="EMBL/GenBank/DDBJ databases">
        <title>Actinotalea ferrariae CF5-4.</title>
        <authorList>
            <person name="Chen F."/>
            <person name="Li Y."/>
            <person name="Wang G."/>
        </authorList>
    </citation>
    <scope>NUCLEOTIDE SEQUENCE [LARGE SCALE GENOMIC DNA]</scope>
    <source>
        <strain evidence="2 3">CF5-4</strain>
    </source>
</reference>
<accession>A0A021VPF0</accession>
<proteinExistence type="predicted"/>
<feature type="compositionally biased region" description="Basic and acidic residues" evidence="1">
    <location>
        <begin position="1"/>
        <end position="15"/>
    </location>
</feature>
<dbReference type="OrthoDB" id="5145397at2"/>
<evidence type="ECO:0000313" key="3">
    <source>
        <dbReference type="Proteomes" id="UP000019753"/>
    </source>
</evidence>
<dbReference type="RefSeq" id="WP_052022997.1">
    <property type="nucleotide sequence ID" value="NZ_AXCW01000140.1"/>
</dbReference>
<sequence>MVDTGRADAAERDRPGAPVRVPTRLARPFLGLAVAALVAGCSGTTTSDTGTGEARPAPAAAETATDAADSTPLAAPAARAATDATEADEDEDAPRVGTLVEDFPVELLPVPEDAVLLVTSAVPVGESPVREVSLNLRTQMSVGAVMTLYRDVLTEAGFTEVTPPADESGPTADATFTRSGGDELVTIGVLDVDGGRTLTLGGRVRTADDGG</sequence>
<feature type="compositionally biased region" description="Low complexity" evidence="1">
    <location>
        <begin position="44"/>
        <end position="84"/>
    </location>
</feature>
<gene>
    <name evidence="2" type="ORF">N866_03770</name>
</gene>
<evidence type="ECO:0000313" key="2">
    <source>
        <dbReference type="EMBL" id="EYR62993.1"/>
    </source>
</evidence>
<feature type="region of interest" description="Disordered" evidence="1">
    <location>
        <begin position="1"/>
        <end position="23"/>
    </location>
</feature>
<feature type="region of interest" description="Disordered" evidence="1">
    <location>
        <begin position="44"/>
        <end position="94"/>
    </location>
</feature>
<comment type="caution">
    <text evidence="2">The sequence shown here is derived from an EMBL/GenBank/DDBJ whole genome shotgun (WGS) entry which is preliminary data.</text>
</comment>
<keyword evidence="3" id="KW-1185">Reference proteome</keyword>
<organism evidence="2 3">
    <name type="scientific">Actinotalea ferrariae CF5-4</name>
    <dbReference type="NCBI Taxonomy" id="948458"/>
    <lineage>
        <taxon>Bacteria</taxon>
        <taxon>Bacillati</taxon>
        <taxon>Actinomycetota</taxon>
        <taxon>Actinomycetes</taxon>
        <taxon>Micrococcales</taxon>
        <taxon>Cellulomonadaceae</taxon>
        <taxon>Actinotalea</taxon>
    </lineage>
</organism>
<name>A0A021VPF0_9CELL</name>
<dbReference type="EMBL" id="AXCW01000140">
    <property type="protein sequence ID" value="EYR62993.1"/>
    <property type="molecule type" value="Genomic_DNA"/>
</dbReference>
<evidence type="ECO:0000256" key="1">
    <source>
        <dbReference type="SAM" id="MobiDB-lite"/>
    </source>
</evidence>